<dbReference type="InterPro" id="IPR000150">
    <property type="entry name" value="Cof"/>
</dbReference>
<proteinExistence type="predicted"/>
<dbReference type="InterPro" id="IPR023214">
    <property type="entry name" value="HAD_sf"/>
</dbReference>
<dbReference type="InterPro" id="IPR036412">
    <property type="entry name" value="HAD-like_sf"/>
</dbReference>
<dbReference type="Gene3D" id="3.30.1240.10">
    <property type="match status" value="1"/>
</dbReference>
<dbReference type="PANTHER" id="PTHR10000">
    <property type="entry name" value="PHOSPHOSERINE PHOSPHATASE"/>
    <property type="match status" value="1"/>
</dbReference>
<sequence>MYTSPIRLLAFDLDGTVLNDQKQLTPRTLAALTAAAERGVALVPATGRTAAGLPAALLALPGVRYAITSNGARVMDLAAGRALRELYIPRAAALAAYDILAKYDCLADLFQDGAGYTTEAHRAAAARFVPENLRAYVLNTRQVVPDLRAFIAGQARGIEKLTVFFLSEDERRRAWAEVAALGVDVVSSLPLNMEVNAAGVDKGAGLLALAGALGLSADALMAIGDGGNDTAMLRAAGLGVAMGNAFPEVKAAADFITADNNADGAARAVERFILGRAGADV</sequence>
<dbReference type="AlphaFoldDB" id="A0A9D2ME88"/>
<dbReference type="Proteomes" id="UP000824211">
    <property type="component" value="Unassembled WGS sequence"/>
</dbReference>
<evidence type="ECO:0000313" key="1">
    <source>
        <dbReference type="EMBL" id="HJB58564.1"/>
    </source>
</evidence>
<dbReference type="NCBIfam" id="TIGR01484">
    <property type="entry name" value="HAD-SF-IIB"/>
    <property type="match status" value="1"/>
</dbReference>
<dbReference type="SFLD" id="SFLDG01140">
    <property type="entry name" value="C2.B:_Phosphomannomutase_and_P"/>
    <property type="match status" value="1"/>
</dbReference>
<dbReference type="SUPFAM" id="SSF56784">
    <property type="entry name" value="HAD-like"/>
    <property type="match status" value="1"/>
</dbReference>
<dbReference type="EMBL" id="DWXX01000045">
    <property type="protein sequence ID" value="HJB58564.1"/>
    <property type="molecule type" value="Genomic_DNA"/>
</dbReference>
<accession>A0A9D2ME88</accession>
<gene>
    <name evidence="1" type="ORF">H9771_02705</name>
</gene>
<dbReference type="SFLD" id="SFLDS00003">
    <property type="entry name" value="Haloacid_Dehalogenase"/>
    <property type="match status" value="1"/>
</dbReference>
<dbReference type="Gene3D" id="3.40.50.1000">
    <property type="entry name" value="HAD superfamily/HAD-like"/>
    <property type="match status" value="1"/>
</dbReference>
<protein>
    <submittedName>
        <fullName evidence="1">Cof-type HAD-IIB family hydrolase</fullName>
    </submittedName>
</protein>
<dbReference type="Pfam" id="PF08282">
    <property type="entry name" value="Hydrolase_3"/>
    <property type="match status" value="1"/>
</dbReference>
<dbReference type="PROSITE" id="PS01228">
    <property type="entry name" value="COF_1"/>
    <property type="match status" value="1"/>
</dbReference>
<dbReference type="GO" id="GO:0005829">
    <property type="term" value="C:cytosol"/>
    <property type="evidence" value="ECO:0007669"/>
    <property type="project" value="TreeGrafter"/>
</dbReference>
<dbReference type="GO" id="GO:0000287">
    <property type="term" value="F:magnesium ion binding"/>
    <property type="evidence" value="ECO:0007669"/>
    <property type="project" value="TreeGrafter"/>
</dbReference>
<dbReference type="PROSITE" id="PS01229">
    <property type="entry name" value="COF_2"/>
    <property type="match status" value="1"/>
</dbReference>
<dbReference type="GO" id="GO:0016791">
    <property type="term" value="F:phosphatase activity"/>
    <property type="evidence" value="ECO:0007669"/>
    <property type="project" value="TreeGrafter"/>
</dbReference>
<evidence type="ECO:0000313" key="2">
    <source>
        <dbReference type="Proteomes" id="UP000824211"/>
    </source>
</evidence>
<dbReference type="PANTHER" id="PTHR10000:SF8">
    <property type="entry name" value="HAD SUPERFAMILY HYDROLASE-LIKE, TYPE 3"/>
    <property type="match status" value="1"/>
</dbReference>
<comment type="caution">
    <text evidence="1">The sequence shown here is derived from an EMBL/GenBank/DDBJ whole genome shotgun (WGS) entry which is preliminary data.</text>
</comment>
<dbReference type="InterPro" id="IPR006379">
    <property type="entry name" value="HAD-SF_hydro_IIB"/>
</dbReference>
<reference evidence="1" key="2">
    <citation type="submission" date="2021-04" db="EMBL/GenBank/DDBJ databases">
        <authorList>
            <person name="Gilroy R."/>
        </authorList>
    </citation>
    <scope>NUCLEOTIDE SEQUENCE</scope>
    <source>
        <strain evidence="1">ChiHjej9B8-13557</strain>
    </source>
</reference>
<name>A0A9D2ME88_9FIRM</name>
<reference evidence="1" key="1">
    <citation type="journal article" date="2021" name="PeerJ">
        <title>Extensive microbial diversity within the chicken gut microbiome revealed by metagenomics and culture.</title>
        <authorList>
            <person name="Gilroy R."/>
            <person name="Ravi A."/>
            <person name="Getino M."/>
            <person name="Pursley I."/>
            <person name="Horton D.L."/>
            <person name="Alikhan N.F."/>
            <person name="Baker D."/>
            <person name="Gharbi K."/>
            <person name="Hall N."/>
            <person name="Watson M."/>
            <person name="Adriaenssens E.M."/>
            <person name="Foster-Nyarko E."/>
            <person name="Jarju S."/>
            <person name="Secka A."/>
            <person name="Antonio M."/>
            <person name="Oren A."/>
            <person name="Chaudhuri R.R."/>
            <person name="La Ragione R."/>
            <person name="Hildebrand F."/>
            <person name="Pallen M.J."/>
        </authorList>
    </citation>
    <scope>NUCLEOTIDE SEQUENCE</scope>
    <source>
        <strain evidence="1">ChiHjej9B8-13557</strain>
    </source>
</reference>
<keyword evidence="1" id="KW-0378">Hydrolase</keyword>
<dbReference type="NCBIfam" id="TIGR00099">
    <property type="entry name" value="Cof-subfamily"/>
    <property type="match status" value="1"/>
</dbReference>
<organism evidence="1 2">
    <name type="scientific">Candidatus Faecalibacterium faecipullorum</name>
    <dbReference type="NCBI Taxonomy" id="2838578"/>
    <lineage>
        <taxon>Bacteria</taxon>
        <taxon>Bacillati</taxon>
        <taxon>Bacillota</taxon>
        <taxon>Clostridia</taxon>
        <taxon>Eubacteriales</taxon>
        <taxon>Oscillospiraceae</taxon>
        <taxon>Faecalibacterium</taxon>
    </lineage>
</organism>